<evidence type="ECO:0000259" key="15">
    <source>
        <dbReference type="Pfam" id="PF00107"/>
    </source>
</evidence>
<keyword evidence="7 14" id="KW-0862">Zinc</keyword>
<dbReference type="InterPro" id="IPR002328">
    <property type="entry name" value="ADH_Zn_CS"/>
</dbReference>
<dbReference type="PANTHER" id="PTHR43880">
    <property type="entry name" value="ALCOHOL DEHYDROGENASE"/>
    <property type="match status" value="1"/>
</dbReference>
<dbReference type="EC" id="1.1.1.1" evidence="4"/>
<comment type="cofactor">
    <cofactor evidence="1 14">
        <name>Zn(2+)</name>
        <dbReference type="ChEBI" id="CHEBI:29105"/>
    </cofactor>
</comment>
<evidence type="ECO:0000256" key="4">
    <source>
        <dbReference type="ARBA" id="ARBA00013190"/>
    </source>
</evidence>
<keyword evidence="9" id="KW-0520">NAD</keyword>
<dbReference type="Pfam" id="PF00107">
    <property type="entry name" value="ADH_zinc_N"/>
    <property type="match status" value="1"/>
</dbReference>
<dbReference type="Pfam" id="PF08240">
    <property type="entry name" value="ADH_N"/>
    <property type="match status" value="1"/>
</dbReference>
<dbReference type="GO" id="GO:0051903">
    <property type="term" value="F:S-(hydroxymethyl)glutathione dehydrogenase [NAD(P)+] activity"/>
    <property type="evidence" value="ECO:0000318"/>
    <property type="project" value="GO_Central"/>
</dbReference>
<dbReference type="KEGG" id="smo:SELMODRAFT_236309"/>
<dbReference type="OMA" id="EPWYCFA"/>
<gene>
    <name evidence="17" type="ORF">SELMODRAFT_236309</name>
</gene>
<evidence type="ECO:0000256" key="7">
    <source>
        <dbReference type="ARBA" id="ARBA00022833"/>
    </source>
</evidence>
<comment type="subunit">
    <text evidence="3">Homodimer.</text>
</comment>
<keyword evidence="18" id="KW-1185">Reference proteome</keyword>
<evidence type="ECO:0000256" key="2">
    <source>
        <dbReference type="ARBA" id="ARBA00004496"/>
    </source>
</evidence>
<name>D8T7E6_SELML</name>
<dbReference type="GO" id="GO:0005829">
    <property type="term" value="C:cytosol"/>
    <property type="evidence" value="ECO:0000318"/>
    <property type="project" value="GO_Central"/>
</dbReference>
<dbReference type="InterPro" id="IPR013154">
    <property type="entry name" value="ADH-like_N"/>
</dbReference>
<evidence type="ECO:0000256" key="11">
    <source>
        <dbReference type="ARBA" id="ARBA00049164"/>
    </source>
</evidence>
<dbReference type="eggNOG" id="KOG0022">
    <property type="taxonomic scope" value="Eukaryota"/>
</dbReference>
<comment type="similarity">
    <text evidence="13">Belongs to the zinc-containing alcohol dehydrogenase family. Class-IV subfamily.</text>
</comment>
<dbReference type="InterPro" id="IPR011032">
    <property type="entry name" value="GroES-like_sf"/>
</dbReference>
<dbReference type="HOGENOM" id="CLU_026673_14_2_1"/>
<dbReference type="PROSITE" id="PS00059">
    <property type="entry name" value="ADH_ZINC"/>
    <property type="match status" value="1"/>
</dbReference>
<protein>
    <recommendedName>
        <fullName evidence="10">Alcohol dehydrogenase 1</fullName>
        <ecNumber evidence="4">1.1.1.1</ecNumber>
    </recommendedName>
</protein>
<keyword evidence="5" id="KW-0963">Cytoplasm</keyword>
<evidence type="ECO:0000256" key="10">
    <source>
        <dbReference type="ARBA" id="ARBA00041139"/>
    </source>
</evidence>
<sequence>MRKAKEPLLIEEIRVDPPHCGEVRVKILFTALCHSDVHYWEFEGIRALFPRILGHEAAGIVESVGDNVPDLAPGDHVLTLFTGECKSCQKCKSDKANVCSVLGINPFRGGMLEDGKTRFFSKDGEPIFHFIGTSTFSEYTVLHHGCVVKVNPAAPLDRICLLSCGLGSVWNVANVEPGSTVAIFGLGTLGMAVAEGARMAGASRVIGIDINRQKLELARMFGVTETLHPADHAMPLQQVVQGMTGGGTDYSFECVGNVDVIRSAIESCHDVRLNSLSSRELLSFSRLL</sequence>
<evidence type="ECO:0000256" key="12">
    <source>
        <dbReference type="ARBA" id="ARBA00049243"/>
    </source>
</evidence>
<dbReference type="SUPFAM" id="SSF51735">
    <property type="entry name" value="NAD(P)-binding Rossmann-fold domains"/>
    <property type="match status" value="1"/>
</dbReference>
<evidence type="ECO:0000256" key="9">
    <source>
        <dbReference type="ARBA" id="ARBA00023027"/>
    </source>
</evidence>
<evidence type="ECO:0000256" key="1">
    <source>
        <dbReference type="ARBA" id="ARBA00001947"/>
    </source>
</evidence>
<dbReference type="STRING" id="88036.D8T7E6"/>
<evidence type="ECO:0000256" key="13">
    <source>
        <dbReference type="ARBA" id="ARBA00060764"/>
    </source>
</evidence>
<dbReference type="GO" id="GO:0004022">
    <property type="term" value="F:alcohol dehydrogenase (NAD+) activity"/>
    <property type="evidence" value="ECO:0000318"/>
    <property type="project" value="GO_Central"/>
</dbReference>
<evidence type="ECO:0000313" key="17">
    <source>
        <dbReference type="EMBL" id="EFJ07450.1"/>
    </source>
</evidence>
<evidence type="ECO:0000256" key="3">
    <source>
        <dbReference type="ARBA" id="ARBA00011738"/>
    </source>
</evidence>
<evidence type="ECO:0000259" key="16">
    <source>
        <dbReference type="Pfam" id="PF08240"/>
    </source>
</evidence>
<organism evidence="18">
    <name type="scientific">Selaginella moellendorffii</name>
    <name type="common">Spikemoss</name>
    <dbReference type="NCBI Taxonomy" id="88036"/>
    <lineage>
        <taxon>Eukaryota</taxon>
        <taxon>Viridiplantae</taxon>
        <taxon>Streptophyta</taxon>
        <taxon>Embryophyta</taxon>
        <taxon>Tracheophyta</taxon>
        <taxon>Lycopodiopsida</taxon>
        <taxon>Selaginellales</taxon>
        <taxon>Selaginellaceae</taxon>
        <taxon>Selaginella</taxon>
    </lineage>
</organism>
<dbReference type="InterPro" id="IPR013149">
    <property type="entry name" value="ADH-like_C"/>
</dbReference>
<evidence type="ECO:0000256" key="6">
    <source>
        <dbReference type="ARBA" id="ARBA00022723"/>
    </source>
</evidence>
<feature type="domain" description="Alcohol dehydrogenase-like N-terminal" evidence="16">
    <location>
        <begin position="21"/>
        <end position="150"/>
    </location>
</feature>
<feature type="domain" description="Alcohol dehydrogenase-like C-terminal" evidence="15">
    <location>
        <begin position="189"/>
        <end position="269"/>
    </location>
</feature>
<evidence type="ECO:0000256" key="8">
    <source>
        <dbReference type="ARBA" id="ARBA00023002"/>
    </source>
</evidence>
<accession>D8T7E6</accession>
<keyword evidence="6 14" id="KW-0479">Metal-binding</keyword>
<comment type="catalytic activity">
    <reaction evidence="12">
        <text>a primary alcohol + NAD(+) = an aldehyde + NADH + H(+)</text>
        <dbReference type="Rhea" id="RHEA:10736"/>
        <dbReference type="ChEBI" id="CHEBI:15378"/>
        <dbReference type="ChEBI" id="CHEBI:15734"/>
        <dbReference type="ChEBI" id="CHEBI:17478"/>
        <dbReference type="ChEBI" id="CHEBI:57540"/>
        <dbReference type="ChEBI" id="CHEBI:57945"/>
        <dbReference type="EC" id="1.1.1.1"/>
    </reaction>
</comment>
<dbReference type="Gramene" id="EFJ07450">
    <property type="protein sequence ID" value="EFJ07450"/>
    <property type="gene ID" value="SELMODRAFT_236309"/>
</dbReference>
<dbReference type="EMBL" id="GL377685">
    <property type="protein sequence ID" value="EFJ07450.1"/>
    <property type="molecule type" value="Genomic_DNA"/>
</dbReference>
<dbReference type="FunFam" id="3.40.50.720:FF:000003">
    <property type="entry name" value="S-(hydroxymethyl)glutathione dehydrogenase"/>
    <property type="match status" value="1"/>
</dbReference>
<dbReference type="Gene3D" id="3.40.50.720">
    <property type="entry name" value="NAD(P)-binding Rossmann-like Domain"/>
    <property type="match status" value="1"/>
</dbReference>
<dbReference type="GO" id="GO:0008270">
    <property type="term" value="F:zinc ion binding"/>
    <property type="evidence" value="ECO:0000318"/>
    <property type="project" value="GO_Central"/>
</dbReference>
<comment type="catalytic activity">
    <reaction evidence="11">
        <text>a secondary alcohol + NAD(+) = a ketone + NADH + H(+)</text>
        <dbReference type="Rhea" id="RHEA:10740"/>
        <dbReference type="ChEBI" id="CHEBI:15378"/>
        <dbReference type="ChEBI" id="CHEBI:17087"/>
        <dbReference type="ChEBI" id="CHEBI:35681"/>
        <dbReference type="ChEBI" id="CHEBI:57540"/>
        <dbReference type="ChEBI" id="CHEBI:57945"/>
        <dbReference type="EC" id="1.1.1.1"/>
    </reaction>
</comment>
<dbReference type="AlphaFoldDB" id="D8T7E6"/>
<proteinExistence type="inferred from homology"/>
<evidence type="ECO:0000256" key="14">
    <source>
        <dbReference type="RuleBase" id="RU361277"/>
    </source>
</evidence>
<evidence type="ECO:0000256" key="5">
    <source>
        <dbReference type="ARBA" id="ARBA00022490"/>
    </source>
</evidence>
<dbReference type="Gene3D" id="3.90.180.10">
    <property type="entry name" value="Medium-chain alcohol dehydrogenases, catalytic domain"/>
    <property type="match status" value="1"/>
</dbReference>
<dbReference type="PANTHER" id="PTHR43880:SF9">
    <property type="entry name" value="ALCOHOL DEHYDROGENASE 1"/>
    <property type="match status" value="1"/>
</dbReference>
<dbReference type="InParanoid" id="D8T7E6"/>
<reference evidence="17 18" key="1">
    <citation type="journal article" date="2011" name="Science">
        <title>The Selaginella genome identifies genetic changes associated with the evolution of vascular plants.</title>
        <authorList>
            <person name="Banks J.A."/>
            <person name="Nishiyama T."/>
            <person name="Hasebe M."/>
            <person name="Bowman J.L."/>
            <person name="Gribskov M."/>
            <person name="dePamphilis C."/>
            <person name="Albert V.A."/>
            <person name="Aono N."/>
            <person name="Aoyama T."/>
            <person name="Ambrose B.A."/>
            <person name="Ashton N.W."/>
            <person name="Axtell M.J."/>
            <person name="Barker E."/>
            <person name="Barker M.S."/>
            <person name="Bennetzen J.L."/>
            <person name="Bonawitz N.D."/>
            <person name="Chapple C."/>
            <person name="Cheng C."/>
            <person name="Correa L.G."/>
            <person name="Dacre M."/>
            <person name="DeBarry J."/>
            <person name="Dreyer I."/>
            <person name="Elias M."/>
            <person name="Engstrom E.M."/>
            <person name="Estelle M."/>
            <person name="Feng L."/>
            <person name="Finet C."/>
            <person name="Floyd S.K."/>
            <person name="Frommer W.B."/>
            <person name="Fujita T."/>
            <person name="Gramzow L."/>
            <person name="Gutensohn M."/>
            <person name="Harholt J."/>
            <person name="Hattori M."/>
            <person name="Heyl A."/>
            <person name="Hirai T."/>
            <person name="Hiwatashi Y."/>
            <person name="Ishikawa M."/>
            <person name="Iwata M."/>
            <person name="Karol K.G."/>
            <person name="Koehler B."/>
            <person name="Kolukisaoglu U."/>
            <person name="Kubo M."/>
            <person name="Kurata T."/>
            <person name="Lalonde S."/>
            <person name="Li K."/>
            <person name="Li Y."/>
            <person name="Litt A."/>
            <person name="Lyons E."/>
            <person name="Manning G."/>
            <person name="Maruyama T."/>
            <person name="Michael T.P."/>
            <person name="Mikami K."/>
            <person name="Miyazaki S."/>
            <person name="Morinaga S."/>
            <person name="Murata T."/>
            <person name="Mueller-Roeber B."/>
            <person name="Nelson D.R."/>
            <person name="Obara M."/>
            <person name="Oguri Y."/>
            <person name="Olmstead R.G."/>
            <person name="Onodera N."/>
            <person name="Petersen B.L."/>
            <person name="Pils B."/>
            <person name="Prigge M."/>
            <person name="Rensing S.A."/>
            <person name="Riano-Pachon D.M."/>
            <person name="Roberts A.W."/>
            <person name="Sato Y."/>
            <person name="Scheller H.V."/>
            <person name="Schulz B."/>
            <person name="Schulz C."/>
            <person name="Shakirov E.V."/>
            <person name="Shibagaki N."/>
            <person name="Shinohara N."/>
            <person name="Shippen D.E."/>
            <person name="Soerensen I."/>
            <person name="Sotooka R."/>
            <person name="Sugimoto N."/>
            <person name="Sugita M."/>
            <person name="Sumikawa N."/>
            <person name="Tanurdzic M."/>
            <person name="Theissen G."/>
            <person name="Ulvskov P."/>
            <person name="Wakazuki S."/>
            <person name="Weng J.K."/>
            <person name="Willats W.W."/>
            <person name="Wipf D."/>
            <person name="Wolf P.G."/>
            <person name="Yang L."/>
            <person name="Zimmer A.D."/>
            <person name="Zhu Q."/>
            <person name="Mitros T."/>
            <person name="Hellsten U."/>
            <person name="Loque D."/>
            <person name="Otillar R."/>
            <person name="Salamov A."/>
            <person name="Schmutz J."/>
            <person name="Shapiro H."/>
            <person name="Lindquist E."/>
            <person name="Lucas S."/>
            <person name="Rokhsar D."/>
            <person name="Grigoriev I.V."/>
        </authorList>
    </citation>
    <scope>NUCLEOTIDE SEQUENCE [LARGE SCALE GENOMIC DNA]</scope>
</reference>
<dbReference type="InterPro" id="IPR036291">
    <property type="entry name" value="NAD(P)-bd_dom_sf"/>
</dbReference>
<evidence type="ECO:0000313" key="18">
    <source>
        <dbReference type="Proteomes" id="UP000001514"/>
    </source>
</evidence>
<dbReference type="Proteomes" id="UP000001514">
    <property type="component" value="Unassembled WGS sequence"/>
</dbReference>
<dbReference type="GO" id="GO:0046294">
    <property type="term" value="P:formaldehyde catabolic process"/>
    <property type="evidence" value="ECO:0000318"/>
    <property type="project" value="GO_Central"/>
</dbReference>
<comment type="subcellular location">
    <subcellularLocation>
        <location evidence="2">Cytoplasm</location>
    </subcellularLocation>
</comment>
<keyword evidence="8" id="KW-0560">Oxidoreductase</keyword>
<dbReference type="FunFam" id="3.90.180.10:FF:000067">
    <property type="entry name" value="alcohol dehydrogenase 1-like isoform X1"/>
    <property type="match status" value="1"/>
</dbReference>
<dbReference type="SUPFAM" id="SSF50129">
    <property type="entry name" value="GroES-like"/>
    <property type="match status" value="1"/>
</dbReference>